<evidence type="ECO:0000313" key="6">
    <source>
        <dbReference type="Proteomes" id="UP001220209"/>
    </source>
</evidence>
<organism evidence="1 4">
    <name type="scientific">Burkholderia contaminans</name>
    <dbReference type="NCBI Taxonomy" id="488447"/>
    <lineage>
        <taxon>Bacteria</taxon>
        <taxon>Pseudomonadati</taxon>
        <taxon>Pseudomonadota</taxon>
        <taxon>Betaproteobacteria</taxon>
        <taxon>Burkholderiales</taxon>
        <taxon>Burkholderiaceae</taxon>
        <taxon>Burkholderia</taxon>
        <taxon>Burkholderia cepacia complex</taxon>
    </lineage>
</organism>
<dbReference type="EMBL" id="JAENIB010000027">
    <property type="protein sequence ID" value="MBK1935153.1"/>
    <property type="molecule type" value="Genomic_DNA"/>
</dbReference>
<dbReference type="EMBL" id="CP090642">
    <property type="protein sequence ID" value="WFN22664.1"/>
    <property type="molecule type" value="Genomic_DNA"/>
</dbReference>
<evidence type="ECO:0000313" key="5">
    <source>
        <dbReference type="Proteomes" id="UP000664048"/>
    </source>
</evidence>
<dbReference type="Proteomes" id="UP000664048">
    <property type="component" value="Unassembled WGS sequence"/>
</dbReference>
<dbReference type="RefSeq" id="WP_039369256.1">
    <property type="nucleotide sequence ID" value="NZ_AP018359.1"/>
</dbReference>
<evidence type="ECO:0000313" key="1">
    <source>
        <dbReference type="EMBL" id="MBK1935153.1"/>
    </source>
</evidence>
<dbReference type="Proteomes" id="UP000611459">
    <property type="component" value="Unassembled WGS sequence"/>
</dbReference>
<reference evidence="1" key="1">
    <citation type="submission" date="2021-01" db="EMBL/GenBank/DDBJ databases">
        <title>Outbreak of Burkholderia contaminns endophthalmitis traced to a clinical ventilation system.</title>
        <authorList>
            <person name="Lipuma J."/>
            <person name="Spilker T."/>
            <person name="Kratholm J."/>
        </authorList>
    </citation>
    <scope>NUCLEOTIDE SEQUENCE</scope>
    <source>
        <strain evidence="1">HI4954</strain>
    </source>
</reference>
<dbReference type="GeneID" id="93195574"/>
<accession>A0A1E3FRR7</accession>
<name>A0A1E3FRR7_9BURK</name>
<reference evidence="3 6" key="3">
    <citation type="submission" date="2021-12" db="EMBL/GenBank/DDBJ databases">
        <title>Genomic and phenotypic characterization of three Burkholderia contaminans isolates recovered from different sources.</title>
        <authorList>
            <person name="Lopez De Volder A."/>
            <person name="Fan Y."/>
            <person name="Nunvar J."/>
            <person name="Herrera T."/>
            <person name="Timp W."/>
            <person name="Degrossi J."/>
        </authorList>
    </citation>
    <scope>NUCLEOTIDE SEQUENCE [LARGE SCALE GENOMIC DNA]</scope>
    <source>
        <strain evidence="3 6">LMG 23361</strain>
    </source>
</reference>
<gene>
    <name evidence="2" type="ORF">J4M89_35065</name>
    <name evidence="1" type="ORF">JIN94_35225</name>
    <name evidence="3" type="ORF">LXE91_32305</name>
</gene>
<dbReference type="Proteomes" id="UP001220209">
    <property type="component" value="Chromosome 3"/>
</dbReference>
<proteinExistence type="predicted"/>
<dbReference type="OrthoDB" id="8961589at2"/>
<dbReference type="EMBL" id="JAGEMX010000020">
    <property type="protein sequence ID" value="MBO1834617.1"/>
    <property type="molecule type" value="Genomic_DNA"/>
</dbReference>
<evidence type="ECO:0000313" key="4">
    <source>
        <dbReference type="Proteomes" id="UP000611459"/>
    </source>
</evidence>
<evidence type="ECO:0000313" key="2">
    <source>
        <dbReference type="EMBL" id="MBO1834617.1"/>
    </source>
</evidence>
<reference evidence="2 5" key="2">
    <citation type="submission" date="2021-03" db="EMBL/GenBank/DDBJ databases">
        <title>Clinical course, treatment and visual outcome of an outbreak of Burkholderia contaminans endophthalmitis following cataract surgery.</title>
        <authorList>
            <person name="Lind C."/>
            <person name="Olsen K."/>
            <person name="Angelsen N.K."/>
            <person name="Krefting E.A."/>
            <person name="Fossen K."/>
            <person name="Gravningen K."/>
            <person name="Depoorter E."/>
            <person name="Vandamme P."/>
            <person name="Bertelsen G."/>
        </authorList>
    </citation>
    <scope>NUCLEOTIDE SEQUENCE [LARGE SCALE GENOMIC DNA]</scope>
    <source>
        <strain evidence="2 5">51242556</strain>
    </source>
</reference>
<keyword evidence="5" id="KW-1185">Reference proteome</keyword>
<evidence type="ECO:0000313" key="3">
    <source>
        <dbReference type="EMBL" id="WFN22664.1"/>
    </source>
</evidence>
<sequence>MGVYFVAWKGLKKLAVEAAPHNTEASLEGTRLEDVVVVTGNPDCPQNAEGLEVGSSYEFEAEQWFRVSDNRREYWDWLNALARLVGYHWQNPDANGPGPFRELILYGRHTGTIGAIASAKLVSDFGTWDERARSIKDDAFYEHYALMRSMFEYAATDGAVEFRCC</sequence>
<dbReference type="AlphaFoldDB" id="A0A1E3FRR7"/>
<protein>
    <submittedName>
        <fullName evidence="1">Uncharacterized protein</fullName>
    </submittedName>
</protein>